<protein>
    <submittedName>
        <fullName evidence="2">Uncharacterized protein</fullName>
    </submittedName>
</protein>
<evidence type="ECO:0000313" key="2">
    <source>
        <dbReference type="EMBL" id="GBN18280.1"/>
    </source>
</evidence>
<dbReference type="AlphaFoldDB" id="A0A4Y2LVY1"/>
<feature type="region of interest" description="Disordered" evidence="1">
    <location>
        <begin position="78"/>
        <end position="109"/>
    </location>
</feature>
<dbReference type="OrthoDB" id="1099063at2759"/>
<dbReference type="EMBL" id="BGPR01006358">
    <property type="protein sequence ID" value="GBN18280.1"/>
    <property type="molecule type" value="Genomic_DNA"/>
</dbReference>
<comment type="caution">
    <text evidence="2">The sequence shown here is derived from an EMBL/GenBank/DDBJ whole genome shotgun (WGS) entry which is preliminary data.</text>
</comment>
<gene>
    <name evidence="2" type="ORF">AVEN_175165_1</name>
</gene>
<evidence type="ECO:0000256" key="1">
    <source>
        <dbReference type="SAM" id="MobiDB-lite"/>
    </source>
</evidence>
<reference evidence="2 3" key="1">
    <citation type="journal article" date="2019" name="Sci. Rep.">
        <title>Orb-weaving spider Araneus ventricosus genome elucidates the spidroin gene catalogue.</title>
        <authorList>
            <person name="Kono N."/>
            <person name="Nakamura H."/>
            <person name="Ohtoshi R."/>
            <person name="Moran D.A.P."/>
            <person name="Shinohara A."/>
            <person name="Yoshida Y."/>
            <person name="Fujiwara M."/>
            <person name="Mori M."/>
            <person name="Tomita M."/>
            <person name="Arakawa K."/>
        </authorList>
    </citation>
    <scope>NUCLEOTIDE SEQUENCE [LARGE SCALE GENOMIC DNA]</scope>
</reference>
<dbReference type="Proteomes" id="UP000499080">
    <property type="component" value="Unassembled WGS sequence"/>
</dbReference>
<proteinExistence type="predicted"/>
<accession>A0A4Y2LVY1</accession>
<keyword evidence="3" id="KW-1185">Reference proteome</keyword>
<organism evidence="2 3">
    <name type="scientific">Araneus ventricosus</name>
    <name type="common">Orbweaver spider</name>
    <name type="synonym">Epeira ventricosa</name>
    <dbReference type="NCBI Taxonomy" id="182803"/>
    <lineage>
        <taxon>Eukaryota</taxon>
        <taxon>Metazoa</taxon>
        <taxon>Ecdysozoa</taxon>
        <taxon>Arthropoda</taxon>
        <taxon>Chelicerata</taxon>
        <taxon>Arachnida</taxon>
        <taxon>Araneae</taxon>
        <taxon>Araneomorphae</taxon>
        <taxon>Entelegynae</taxon>
        <taxon>Araneoidea</taxon>
        <taxon>Araneidae</taxon>
        <taxon>Araneus</taxon>
    </lineage>
</organism>
<name>A0A4Y2LVY1_ARAVE</name>
<sequence length="109" mass="12231">MTRTTPELAPPLKASAHTLFNALTPVGSAWVVSREGVWPLRMINVQQAQYTMDHQWNRVSNLEPPGPKAETLPLDHRGLHDLGQSFHRDKRPGVRDPLPPNIYGNHKLG</sequence>
<evidence type="ECO:0000313" key="3">
    <source>
        <dbReference type="Proteomes" id="UP000499080"/>
    </source>
</evidence>